<sequence>MGFGQKFMGYRSLKVAKPSKNRSRRVSAKGIRKMQRFTGKRATLSMASFAKSNVFGSSTSGDRSKSGSFQAKDMHKTQVYKREVKKITKSIYKSTFHRNSNPTLPQLGSMLQKNRHVKKSFIRALAGKFLIDKFVINEYSKERYFLEILKKKPRNRTKREISRLTQFLGGIEFFKKYIKEGNEGVVGQCSSQLKLATFKKGERIMKYGELGDKFYVILQGSCKLFLKYKETFMFTNADYVLYLMSHETLGEDYHKVLSNFRIKKEYVRELEQFYAQHKDNSLQVLNKIISMLHGRVDIYTKRKFIISFLKHQATLKDGQEFGELALINSKPRSATIIAEKDTICAVLEKDQFKRILEKHEVQKQEVLLKAIESFSLFNNLSRVAKSKILKIIHRCEVSKGVYLYKEGETKDTFFETKSVNSERNFRNFYFVLNGELEVTKKVNFKDKAKIKNGSLWRNPPKTTKPNKVNDGNSNPNNFIKIVKYSKLKLDPLEVVGNPNFWKRHRVLLRGIKEDDIKMDADDVLDYEKEDMKKKDTLKIKQLKISKIFKRQIVGLEDIIHRFKERFTSVQVISDEAELLVINYDSLIKNLPSDEETPNEGPKKNMTTVEILQNYSMKKINFLSYRVEKIISGESELDIKRSVIGIKEEEKEVLEEKNNDTLKRFQYQEEKEFVNQLQGLKIKGIWTQAQNKRAFVKRSPKAKEKMPLKTSFYTQLIKEDRQKRLKKRASSVPEIRPEAHERSPKDRSLLSDKVSFTNQRFLTMKSRISRKRNTRNGNRSVMNMHIRTLKNINTPFLQSSLKGSVYDLEKLHSLCNSTTVNTVAQSEVPYVIHSLKKPGKAPSAIGRFYNRIVKKPPMRRLSIQESS</sequence>
<evidence type="ECO:0000313" key="4">
    <source>
        <dbReference type="Proteomes" id="UP001295684"/>
    </source>
</evidence>
<dbReference type="SUPFAM" id="SSF51206">
    <property type="entry name" value="cAMP-binding domain-like"/>
    <property type="match status" value="2"/>
</dbReference>
<organism evidence="3 4">
    <name type="scientific">Euplotes crassus</name>
    <dbReference type="NCBI Taxonomy" id="5936"/>
    <lineage>
        <taxon>Eukaryota</taxon>
        <taxon>Sar</taxon>
        <taxon>Alveolata</taxon>
        <taxon>Ciliophora</taxon>
        <taxon>Intramacronucleata</taxon>
        <taxon>Spirotrichea</taxon>
        <taxon>Hypotrichia</taxon>
        <taxon>Euplotida</taxon>
        <taxon>Euplotidae</taxon>
        <taxon>Moneuplotes</taxon>
    </lineage>
</organism>
<name>A0AAD1XVN9_EUPCR</name>
<dbReference type="PANTHER" id="PTHR23011:SF28">
    <property type="entry name" value="CYCLIC NUCLEOTIDE-BINDING DOMAIN CONTAINING PROTEIN"/>
    <property type="match status" value="1"/>
</dbReference>
<gene>
    <name evidence="3" type="ORF">ECRASSUSDP1_LOCUS21153</name>
</gene>
<dbReference type="Proteomes" id="UP001295684">
    <property type="component" value="Unassembled WGS sequence"/>
</dbReference>
<feature type="domain" description="Cyclic nucleotide-binding" evidence="2">
    <location>
        <begin position="291"/>
        <end position="373"/>
    </location>
</feature>
<dbReference type="PRINTS" id="PR00103">
    <property type="entry name" value="CAMPKINASE"/>
</dbReference>
<dbReference type="Pfam" id="PF00027">
    <property type="entry name" value="cNMP_binding"/>
    <property type="match status" value="1"/>
</dbReference>
<evidence type="ECO:0000256" key="1">
    <source>
        <dbReference type="SAM" id="MobiDB-lite"/>
    </source>
</evidence>
<dbReference type="PANTHER" id="PTHR23011">
    <property type="entry name" value="CYCLIC NUCLEOTIDE-BINDING DOMAIN CONTAINING PROTEIN"/>
    <property type="match status" value="1"/>
</dbReference>
<feature type="region of interest" description="Disordered" evidence="1">
    <location>
        <begin position="720"/>
        <end position="748"/>
    </location>
</feature>
<dbReference type="InterPro" id="IPR000595">
    <property type="entry name" value="cNMP-bd_dom"/>
</dbReference>
<protein>
    <recommendedName>
        <fullName evidence="2">Cyclic nucleotide-binding domain-containing protein</fullName>
    </recommendedName>
</protein>
<reference evidence="3" key="1">
    <citation type="submission" date="2023-07" db="EMBL/GenBank/DDBJ databases">
        <authorList>
            <consortium name="AG Swart"/>
            <person name="Singh M."/>
            <person name="Singh A."/>
            <person name="Seah K."/>
            <person name="Emmerich C."/>
        </authorList>
    </citation>
    <scope>NUCLEOTIDE SEQUENCE</scope>
    <source>
        <strain evidence="3">DP1</strain>
    </source>
</reference>
<keyword evidence="4" id="KW-1185">Reference proteome</keyword>
<evidence type="ECO:0000313" key="3">
    <source>
        <dbReference type="EMBL" id="CAI2379739.1"/>
    </source>
</evidence>
<dbReference type="InterPro" id="IPR018488">
    <property type="entry name" value="cNMP-bd_CS"/>
</dbReference>
<comment type="caution">
    <text evidence="3">The sequence shown here is derived from an EMBL/GenBank/DDBJ whole genome shotgun (WGS) entry which is preliminary data.</text>
</comment>
<proteinExistence type="predicted"/>
<dbReference type="PROSITE" id="PS50042">
    <property type="entry name" value="CNMP_BINDING_3"/>
    <property type="match status" value="3"/>
</dbReference>
<feature type="domain" description="Cyclic nucleotide-binding" evidence="2">
    <location>
        <begin position="376"/>
        <end position="414"/>
    </location>
</feature>
<dbReference type="AlphaFoldDB" id="A0AAD1XVN9"/>
<evidence type="ECO:0000259" key="2">
    <source>
        <dbReference type="PROSITE" id="PS50042"/>
    </source>
</evidence>
<dbReference type="Gene3D" id="2.60.120.10">
    <property type="entry name" value="Jelly Rolls"/>
    <property type="match status" value="3"/>
</dbReference>
<dbReference type="PROSITE" id="PS00889">
    <property type="entry name" value="CNMP_BINDING_2"/>
    <property type="match status" value="1"/>
</dbReference>
<dbReference type="CDD" id="cd00038">
    <property type="entry name" value="CAP_ED"/>
    <property type="match status" value="1"/>
</dbReference>
<feature type="domain" description="Cyclic nucleotide-binding" evidence="2">
    <location>
        <begin position="193"/>
        <end position="251"/>
    </location>
</feature>
<accession>A0AAD1XVN9</accession>
<feature type="compositionally biased region" description="Basic and acidic residues" evidence="1">
    <location>
        <begin position="734"/>
        <end position="748"/>
    </location>
</feature>
<dbReference type="InterPro" id="IPR018490">
    <property type="entry name" value="cNMP-bd_dom_sf"/>
</dbReference>
<dbReference type="InterPro" id="IPR014710">
    <property type="entry name" value="RmlC-like_jellyroll"/>
</dbReference>
<dbReference type="EMBL" id="CAMPGE010021595">
    <property type="protein sequence ID" value="CAI2379739.1"/>
    <property type="molecule type" value="Genomic_DNA"/>
</dbReference>